<feature type="region of interest" description="Disordered" evidence="1">
    <location>
        <begin position="1"/>
        <end position="239"/>
    </location>
</feature>
<gene>
    <name evidence="2" type="ORF">FIBRA_04736</name>
</gene>
<proteinExistence type="predicted"/>
<feature type="region of interest" description="Disordered" evidence="1">
    <location>
        <begin position="288"/>
        <end position="346"/>
    </location>
</feature>
<dbReference type="InterPro" id="IPR038910">
    <property type="entry name" value="Hua1-like"/>
</dbReference>
<evidence type="ECO:0000313" key="2">
    <source>
        <dbReference type="EMBL" id="CCM02632.1"/>
    </source>
</evidence>
<feature type="compositionally biased region" description="Low complexity" evidence="1">
    <location>
        <begin position="206"/>
        <end position="216"/>
    </location>
</feature>
<dbReference type="Proteomes" id="UP000006352">
    <property type="component" value="Unassembled WGS sequence"/>
</dbReference>
<dbReference type="PANTHER" id="PTHR28031:SF1">
    <property type="entry name" value="PROLINE-RICH PROTEIN HUA1"/>
    <property type="match status" value="1"/>
</dbReference>
<dbReference type="OrthoDB" id="2405700at2759"/>
<organism evidence="2 3">
    <name type="scientific">Fibroporia radiculosa</name>
    <dbReference type="NCBI Taxonomy" id="599839"/>
    <lineage>
        <taxon>Eukaryota</taxon>
        <taxon>Fungi</taxon>
        <taxon>Dikarya</taxon>
        <taxon>Basidiomycota</taxon>
        <taxon>Agaricomycotina</taxon>
        <taxon>Agaricomycetes</taxon>
        <taxon>Polyporales</taxon>
        <taxon>Fibroporiaceae</taxon>
        <taxon>Fibroporia</taxon>
    </lineage>
</organism>
<evidence type="ECO:0000256" key="1">
    <source>
        <dbReference type="SAM" id="MobiDB-lite"/>
    </source>
</evidence>
<dbReference type="AlphaFoldDB" id="J4HWP7"/>
<accession>J4HWP7</accession>
<dbReference type="EMBL" id="HE797087">
    <property type="protein sequence ID" value="CCM02632.1"/>
    <property type="molecule type" value="Genomic_DNA"/>
</dbReference>
<feature type="compositionally biased region" description="Polar residues" evidence="1">
    <location>
        <begin position="294"/>
        <end position="304"/>
    </location>
</feature>
<sequence>MVSAHNPFRTPAVSPNPTGTLAPAVPATFSLEVPEDAEGMPGYLRTSPPAASTPARTPSPASSAADPSRSTQSLSLLPPDDDIISEELPPAYTPTPDVVHGESTIELGPRRPFQAPPGIPRQHQLRPQHIGWQVSQSTGSSSWSSFPGGRHGSPAAPSVAPPPQHPSLNRGRPSTAPSQPPGPLSDFAREFYAAGAEFPNGQTEASSSSGPSASQSRPNVLDDGRPTEVPTPGHPLLRHGQVLVYPEAYECGKCRNIGYRNNDPSMPCSKCWEKYARPFTGAVTYAPWGAPATGSASGSRNTYQRPLPRFTPPHLSAPSKHRPTQSYSGLSAEPPLPPRSEGASLT</sequence>
<dbReference type="PANTHER" id="PTHR28031">
    <property type="entry name" value="PROLINE-RICH PROTEIN HUA1"/>
    <property type="match status" value="1"/>
</dbReference>
<dbReference type="GeneID" id="24097543"/>
<dbReference type="HOGENOM" id="CLU_771642_0_0_1"/>
<feature type="compositionally biased region" description="Low complexity" evidence="1">
    <location>
        <begin position="131"/>
        <end position="145"/>
    </location>
</feature>
<protein>
    <submittedName>
        <fullName evidence="2">Uncharacterized protein</fullName>
    </submittedName>
</protein>
<reference evidence="2 3" key="1">
    <citation type="journal article" date="2012" name="Appl. Environ. Microbiol.">
        <title>Short-read sequencing for genomic analysis of the brown rot fungus Fibroporia radiculosa.</title>
        <authorList>
            <person name="Tang J.D."/>
            <person name="Perkins A.D."/>
            <person name="Sonstegard T.S."/>
            <person name="Schroeder S.G."/>
            <person name="Burgess S.C."/>
            <person name="Diehl S.V."/>
        </authorList>
    </citation>
    <scope>NUCLEOTIDE SEQUENCE [LARGE SCALE GENOMIC DNA]</scope>
    <source>
        <strain evidence="2 3">TFFH 294</strain>
    </source>
</reference>
<dbReference type="GO" id="GO:0005737">
    <property type="term" value="C:cytoplasm"/>
    <property type="evidence" value="ECO:0007669"/>
    <property type="project" value="TreeGrafter"/>
</dbReference>
<dbReference type="STRING" id="599839.J4HWP7"/>
<feature type="compositionally biased region" description="Low complexity" evidence="1">
    <location>
        <begin position="45"/>
        <end position="71"/>
    </location>
</feature>
<name>J4HWP7_9APHY</name>
<keyword evidence="3" id="KW-1185">Reference proteome</keyword>
<dbReference type="RefSeq" id="XP_012181915.1">
    <property type="nucleotide sequence ID" value="XM_012326525.1"/>
</dbReference>
<dbReference type="InParanoid" id="J4HWP7"/>
<evidence type="ECO:0000313" key="3">
    <source>
        <dbReference type="Proteomes" id="UP000006352"/>
    </source>
</evidence>